<keyword evidence="3" id="KW-0547">Nucleotide-binding</keyword>
<keyword evidence="6" id="KW-0812">Transmembrane</keyword>
<protein>
    <recommendedName>
        <fullName evidence="7">Protein kinase domain-containing protein</fullName>
    </recommendedName>
</protein>
<evidence type="ECO:0000256" key="6">
    <source>
        <dbReference type="SAM" id="Phobius"/>
    </source>
</evidence>
<dbReference type="InterPro" id="IPR000719">
    <property type="entry name" value="Prot_kinase_dom"/>
</dbReference>
<keyword evidence="1" id="KW-0808">Transferase</keyword>
<dbReference type="InterPro" id="IPR051343">
    <property type="entry name" value="G-type_lectin_kinases/EP1-like"/>
</dbReference>
<dbReference type="PANTHER" id="PTHR47976">
    <property type="entry name" value="G-TYPE LECTIN S-RECEPTOR-LIKE SERINE/THREONINE-PROTEIN KINASE SD2-5"/>
    <property type="match status" value="1"/>
</dbReference>
<dbReference type="SUPFAM" id="SSF56112">
    <property type="entry name" value="Protein kinase-like (PK-like)"/>
    <property type="match status" value="1"/>
</dbReference>
<evidence type="ECO:0000259" key="7">
    <source>
        <dbReference type="PROSITE" id="PS50011"/>
    </source>
</evidence>
<dbReference type="PANTHER" id="PTHR47976:SF30">
    <property type="entry name" value="RECEPTOR-LIKE SERINE_THREONINE-PROTEIN KINASE"/>
    <property type="match status" value="1"/>
</dbReference>
<accession>A0A4S4EBW3</accession>
<keyword evidence="4" id="KW-0067">ATP-binding</keyword>
<gene>
    <name evidence="8" type="ORF">TEA_013137</name>
</gene>
<dbReference type="Pfam" id="PF07714">
    <property type="entry name" value="PK_Tyr_Ser-Thr"/>
    <property type="match status" value="1"/>
</dbReference>
<dbReference type="GO" id="GO:0005524">
    <property type="term" value="F:ATP binding"/>
    <property type="evidence" value="ECO:0007669"/>
    <property type="project" value="UniProtKB-KW"/>
</dbReference>
<feature type="compositionally biased region" description="Pro residues" evidence="5">
    <location>
        <begin position="76"/>
        <end position="92"/>
    </location>
</feature>
<dbReference type="AlphaFoldDB" id="A0A4S4EBW3"/>
<dbReference type="Gene3D" id="3.30.200.20">
    <property type="entry name" value="Phosphorylase Kinase, domain 1"/>
    <property type="match status" value="1"/>
</dbReference>
<evidence type="ECO:0000256" key="1">
    <source>
        <dbReference type="ARBA" id="ARBA00022679"/>
    </source>
</evidence>
<feature type="compositionally biased region" description="Low complexity" evidence="5">
    <location>
        <begin position="93"/>
        <end position="108"/>
    </location>
</feature>
<keyword evidence="9" id="KW-1185">Reference proteome</keyword>
<evidence type="ECO:0000256" key="4">
    <source>
        <dbReference type="ARBA" id="ARBA00022840"/>
    </source>
</evidence>
<evidence type="ECO:0000256" key="2">
    <source>
        <dbReference type="ARBA" id="ARBA00022729"/>
    </source>
</evidence>
<dbReference type="InterPro" id="IPR001245">
    <property type="entry name" value="Ser-Thr/Tyr_kinase_cat_dom"/>
</dbReference>
<dbReference type="InterPro" id="IPR011009">
    <property type="entry name" value="Kinase-like_dom_sf"/>
</dbReference>
<comment type="caution">
    <text evidence="8">The sequence shown here is derived from an EMBL/GenBank/DDBJ whole genome shotgun (WGS) entry which is preliminary data.</text>
</comment>
<feature type="transmembrane region" description="Helical" evidence="6">
    <location>
        <begin position="122"/>
        <end position="145"/>
    </location>
</feature>
<reference evidence="8 9" key="1">
    <citation type="journal article" date="2018" name="Proc. Natl. Acad. Sci. U.S.A.">
        <title>Draft genome sequence of Camellia sinensis var. sinensis provides insights into the evolution of the tea genome and tea quality.</title>
        <authorList>
            <person name="Wei C."/>
            <person name="Yang H."/>
            <person name="Wang S."/>
            <person name="Zhao J."/>
            <person name="Liu C."/>
            <person name="Gao L."/>
            <person name="Xia E."/>
            <person name="Lu Y."/>
            <person name="Tai Y."/>
            <person name="She G."/>
            <person name="Sun J."/>
            <person name="Cao H."/>
            <person name="Tong W."/>
            <person name="Gao Q."/>
            <person name="Li Y."/>
            <person name="Deng W."/>
            <person name="Jiang X."/>
            <person name="Wang W."/>
            <person name="Chen Q."/>
            <person name="Zhang S."/>
            <person name="Li H."/>
            <person name="Wu J."/>
            <person name="Wang P."/>
            <person name="Li P."/>
            <person name="Shi C."/>
            <person name="Zheng F."/>
            <person name="Jian J."/>
            <person name="Huang B."/>
            <person name="Shan D."/>
            <person name="Shi M."/>
            <person name="Fang C."/>
            <person name="Yue Y."/>
            <person name="Li F."/>
            <person name="Li D."/>
            <person name="Wei S."/>
            <person name="Han B."/>
            <person name="Jiang C."/>
            <person name="Yin Y."/>
            <person name="Xia T."/>
            <person name="Zhang Z."/>
            <person name="Bennetzen J.L."/>
            <person name="Zhao S."/>
            <person name="Wan X."/>
        </authorList>
    </citation>
    <scope>NUCLEOTIDE SEQUENCE [LARGE SCALE GENOMIC DNA]</scope>
    <source>
        <strain evidence="9">cv. Shuchazao</strain>
        <tissue evidence="8">Leaf</tissue>
    </source>
</reference>
<evidence type="ECO:0000256" key="3">
    <source>
        <dbReference type="ARBA" id="ARBA00022741"/>
    </source>
</evidence>
<evidence type="ECO:0000313" key="9">
    <source>
        <dbReference type="Proteomes" id="UP000306102"/>
    </source>
</evidence>
<keyword evidence="6" id="KW-1133">Transmembrane helix</keyword>
<feature type="region of interest" description="Disordered" evidence="5">
    <location>
        <begin position="73"/>
        <end position="113"/>
    </location>
</feature>
<keyword evidence="2" id="KW-0732">Signal</keyword>
<dbReference type="FunFam" id="3.30.200.20:FF:000178">
    <property type="entry name" value="serine/threonine-protein kinase PBS1-like"/>
    <property type="match status" value="1"/>
</dbReference>
<dbReference type="Proteomes" id="UP000306102">
    <property type="component" value="Unassembled WGS sequence"/>
</dbReference>
<name>A0A4S4EBW3_CAMSN</name>
<evidence type="ECO:0000256" key="5">
    <source>
        <dbReference type="SAM" id="MobiDB-lite"/>
    </source>
</evidence>
<evidence type="ECO:0000313" key="8">
    <source>
        <dbReference type="EMBL" id="THG13723.1"/>
    </source>
</evidence>
<organism evidence="8 9">
    <name type="scientific">Camellia sinensis var. sinensis</name>
    <name type="common">China tea</name>
    <dbReference type="NCBI Taxonomy" id="542762"/>
    <lineage>
        <taxon>Eukaryota</taxon>
        <taxon>Viridiplantae</taxon>
        <taxon>Streptophyta</taxon>
        <taxon>Embryophyta</taxon>
        <taxon>Tracheophyta</taxon>
        <taxon>Spermatophyta</taxon>
        <taxon>Magnoliopsida</taxon>
        <taxon>eudicotyledons</taxon>
        <taxon>Gunneridae</taxon>
        <taxon>Pentapetalae</taxon>
        <taxon>asterids</taxon>
        <taxon>Ericales</taxon>
        <taxon>Theaceae</taxon>
        <taxon>Camellia</taxon>
    </lineage>
</organism>
<dbReference type="GO" id="GO:0004672">
    <property type="term" value="F:protein kinase activity"/>
    <property type="evidence" value="ECO:0007669"/>
    <property type="project" value="InterPro"/>
</dbReference>
<feature type="domain" description="Protein kinase" evidence="7">
    <location>
        <begin position="179"/>
        <end position="294"/>
    </location>
</feature>
<keyword evidence="6" id="KW-0472">Membrane</keyword>
<dbReference type="EMBL" id="SDRB02005737">
    <property type="protein sequence ID" value="THG13723.1"/>
    <property type="molecule type" value="Genomic_DNA"/>
</dbReference>
<proteinExistence type="predicted"/>
<dbReference type="PROSITE" id="PS50011">
    <property type="entry name" value="PROTEIN_KINASE_DOM"/>
    <property type="match status" value="1"/>
</dbReference>
<sequence length="294" mass="32500">MDMCYCCCCCYCCTIYYYVTAAAIITFFLSSAPFSNAQPPPPASTLPSPPPLLPSPSPSHTFVKKNASATVVVGSPSPPLSSPSPPLPPSPAQSPSSAIVVAPAPSSPTDSSHRKPRQLIRIILGSNLRAFFGVFFMVSFCFYVFKNKGESKELDEFYVDQVPGLPIRFSYKDLRTMTCNFNDKLREGGFGSIFQEKLSDSTKIAVKHLNGFDHVKKSFLVEVETIGNIHHVNLVRLIGFCAEKSHRLLVYEYMSNGSLDTWIFHNHQDLTLGWQSRKKIIMVPGYSQGTNLSP</sequence>